<keyword evidence="3" id="KW-0808">Transferase</keyword>
<dbReference type="InterPro" id="IPR008271">
    <property type="entry name" value="Ser/Thr_kinase_AS"/>
</dbReference>
<evidence type="ECO:0000256" key="1">
    <source>
        <dbReference type="SAM" id="Phobius"/>
    </source>
</evidence>
<protein>
    <submittedName>
        <fullName evidence="3">Serine-threonine protein kinase, putative</fullName>
        <ecNumber evidence="3">2.7.10.2</ecNumber>
    </submittedName>
</protein>
<dbReference type="GeneID" id="14884585"/>
<dbReference type="EC" id="2.7.10.2" evidence="3"/>
<proteinExistence type="predicted"/>
<dbReference type="InterPro" id="IPR001245">
    <property type="entry name" value="Ser-Thr/Tyr_kinase_cat_dom"/>
</dbReference>
<dbReference type="InterPro" id="IPR011009">
    <property type="entry name" value="Kinase-like_dom_sf"/>
</dbReference>
<dbReference type="SUPFAM" id="SSF56112">
    <property type="entry name" value="Protein kinase-like (PK-like)"/>
    <property type="match status" value="1"/>
</dbReference>
<feature type="transmembrane region" description="Helical" evidence="1">
    <location>
        <begin position="42"/>
        <end position="59"/>
    </location>
</feature>
<dbReference type="PANTHER" id="PTHR45756">
    <property type="entry name" value="PALMITOYLTRANSFERASE"/>
    <property type="match status" value="1"/>
</dbReference>
<dbReference type="KEGG" id="eiv:EIN_409770"/>
<dbReference type="PROSITE" id="PS00108">
    <property type="entry name" value="PROTEIN_KINASE_ST"/>
    <property type="match status" value="1"/>
</dbReference>
<keyword evidence="1" id="KW-0472">Membrane</keyword>
<feature type="transmembrane region" description="Helical" evidence="1">
    <location>
        <begin position="616"/>
        <end position="642"/>
    </location>
</feature>
<keyword evidence="4" id="KW-1185">Reference proteome</keyword>
<accession>A0A0A1U2B5</accession>
<dbReference type="SMART" id="SM00220">
    <property type="entry name" value="S_TKc"/>
    <property type="match status" value="1"/>
</dbReference>
<sequence>MIIIFRYKSGLFPYQTTPNFFSSKIFCFNKTAQIILTKQNGIFWWFCSICWIMIIIKMIRREFIQFKLYVLKNVFVQQIMFILILSLILDVSSYNCSYGCEQDNCILDNVCMLCKNGFQQDTSCTDCKGFNFSESISETNPLYVKLSQSCTKVDSSLVVNKTANKDISKLITTDTILTLTFDESTMFDYGPCYREEHNTNDKYKRGHWIRFEFEDTIEDTKTIELFFNFKTEKKSELHIDCGDIDHNTLKLVCLAKDVISESKKVTYPLIKYRKTGTKYVIYFYVYVNDATNFEVDISAQFLSNWKPEITKSVYDSDLKFFDRAETMVFNVYRNGYNIYPTCYPHKLSKAIFFEVFLTSEEWILIYSNREGGYRFLQEVDEFNYSKCVGLWEPLKFKHQKTLRVGSIHGYVQKGTTRRLYAVFSDDKKEYINLKISKLCPDGCNSNTGNGYCSFLRQQCVCNDGFGGDNCIKKCYHNFTWQEGIDHSNLCYYGSEGCNSMCTCEEGYTLDNNLCVSAHCLNSEIDTTKECFRNSEGCSSSCKCIASKGYVFGKDGYCKVKTCGNGLKEMFVNDFGETISEECDSVNHCDELCRCENGYIGDMEGKCVINYSKNYEFIFGLTGSLAGLFLVCLSIIGMTLIIINNIQKGRKFSDLQTKEYYHYIQGSKKNSLLIEKKFTIHPNELDFGNDENATEIFETRFEKIEIRNYSKKKHMMVIFHVPQTPKYSIVFNKQVVFISALKKRTTITCFLTLNCSTKIYGTKIPYTVWFSYSSIALKSIQKLLEDKTFETWTKEDQDRFDTIESLIESRYNGSLEIQTSAVNSTHLDLDEIRMSEDVIAEGASGKIHLGMFKGIPVAVKKFNWKGLPEDEILRLKLSVLKECEVMNKLRNPFVVNYIGSVTYTEDIIIVSQYFTLGSLAQYINKTKKRNFSLCDITKMKMLLDTSRGMRFLHENKILHLDLKPDNLLVNSLFPDSACCIKITDFGTSRTIKCTRCTNNQEKGLGTPLYLAPESFKDVYSQSSDVFSFAVTAWEVFHEESPYEQMNSIFAIKSFVINGGRLEIDSERVTPALKTLITRCWSNEPDQRPGFHYIAQILSQETDVLLSDHATANNTDIETFVSQKNQLLSETLVYLEE</sequence>
<dbReference type="Proteomes" id="UP000014680">
    <property type="component" value="Unassembled WGS sequence"/>
</dbReference>
<dbReference type="OrthoDB" id="14598at2759"/>
<gene>
    <name evidence="3" type="ORF">EIN_409770</name>
</gene>
<keyword evidence="3" id="KW-0418">Kinase</keyword>
<keyword evidence="1" id="KW-1133">Transmembrane helix</keyword>
<dbReference type="Gene3D" id="1.10.510.10">
    <property type="entry name" value="Transferase(Phosphotransferase) domain 1"/>
    <property type="match status" value="1"/>
</dbReference>
<name>A0A0A1U2B5_ENTIV</name>
<dbReference type="PROSITE" id="PS50011">
    <property type="entry name" value="PROTEIN_KINASE_DOM"/>
    <property type="match status" value="1"/>
</dbReference>
<dbReference type="InterPro" id="IPR000719">
    <property type="entry name" value="Prot_kinase_dom"/>
</dbReference>
<dbReference type="GO" id="GO:0004715">
    <property type="term" value="F:non-membrane spanning protein tyrosine kinase activity"/>
    <property type="evidence" value="ECO:0007669"/>
    <property type="project" value="UniProtKB-EC"/>
</dbReference>
<keyword evidence="1" id="KW-0812">Transmembrane</keyword>
<dbReference type="AlphaFoldDB" id="A0A0A1U2B5"/>
<dbReference type="InterPro" id="IPR000742">
    <property type="entry name" value="EGF"/>
</dbReference>
<dbReference type="PROSITE" id="PS00022">
    <property type="entry name" value="EGF_1"/>
    <property type="match status" value="1"/>
</dbReference>
<dbReference type="Pfam" id="PF07714">
    <property type="entry name" value="PK_Tyr_Ser-Thr"/>
    <property type="match status" value="1"/>
</dbReference>
<organism evidence="3 4">
    <name type="scientific">Entamoeba invadens IP1</name>
    <dbReference type="NCBI Taxonomy" id="370355"/>
    <lineage>
        <taxon>Eukaryota</taxon>
        <taxon>Amoebozoa</taxon>
        <taxon>Evosea</taxon>
        <taxon>Archamoebae</taxon>
        <taxon>Mastigamoebida</taxon>
        <taxon>Entamoebidae</taxon>
        <taxon>Entamoeba</taxon>
    </lineage>
</organism>
<evidence type="ECO:0000313" key="4">
    <source>
        <dbReference type="Proteomes" id="UP000014680"/>
    </source>
</evidence>
<dbReference type="InterPro" id="IPR053215">
    <property type="entry name" value="TKL_Ser/Thr_kinase"/>
</dbReference>
<evidence type="ECO:0000313" key="3">
    <source>
        <dbReference type="EMBL" id="ELP85658.1"/>
    </source>
</evidence>
<dbReference type="PANTHER" id="PTHR45756:SF1">
    <property type="entry name" value="PROTEIN KINASE DOMAIN CONTAINING PROTEIN"/>
    <property type="match status" value="1"/>
</dbReference>
<dbReference type="GO" id="GO:0005524">
    <property type="term" value="F:ATP binding"/>
    <property type="evidence" value="ECO:0007669"/>
    <property type="project" value="InterPro"/>
</dbReference>
<dbReference type="VEuPathDB" id="AmoebaDB:EIN_409770"/>
<reference evidence="3 4" key="1">
    <citation type="submission" date="2012-10" db="EMBL/GenBank/DDBJ databases">
        <authorList>
            <person name="Zafar N."/>
            <person name="Inman J."/>
            <person name="Hall N."/>
            <person name="Lorenzi H."/>
            <person name="Caler E."/>
        </authorList>
    </citation>
    <scope>NUCLEOTIDE SEQUENCE [LARGE SCALE GENOMIC DNA]</scope>
    <source>
        <strain evidence="3 4">IP1</strain>
    </source>
</reference>
<feature type="transmembrane region" description="Helical" evidence="1">
    <location>
        <begin position="71"/>
        <end position="89"/>
    </location>
</feature>
<dbReference type="RefSeq" id="XP_004185004.1">
    <property type="nucleotide sequence ID" value="XM_004184956.1"/>
</dbReference>
<feature type="domain" description="Protein kinase" evidence="2">
    <location>
        <begin position="832"/>
        <end position="1104"/>
    </location>
</feature>
<dbReference type="EMBL" id="KB207048">
    <property type="protein sequence ID" value="ELP85658.1"/>
    <property type="molecule type" value="Genomic_DNA"/>
</dbReference>
<evidence type="ECO:0000259" key="2">
    <source>
        <dbReference type="PROSITE" id="PS50011"/>
    </source>
</evidence>